<keyword evidence="3" id="KW-1185">Reference proteome</keyword>
<organism evidence="2 3">
    <name type="scientific">Yeguia hominis</name>
    <dbReference type="NCBI Taxonomy" id="2763662"/>
    <lineage>
        <taxon>Bacteria</taxon>
        <taxon>Bacillati</taxon>
        <taxon>Bacillota</taxon>
        <taxon>Clostridia</taxon>
        <taxon>Eubacteriales</taxon>
        <taxon>Yeguiaceae</taxon>
        <taxon>Yeguia</taxon>
    </lineage>
</organism>
<dbReference type="Pfam" id="PF11167">
    <property type="entry name" value="DUF2953"/>
    <property type="match status" value="1"/>
</dbReference>
<accession>A0A926D7Y7</accession>
<reference evidence="2" key="1">
    <citation type="submission" date="2020-08" db="EMBL/GenBank/DDBJ databases">
        <title>Genome public.</title>
        <authorList>
            <person name="Liu C."/>
            <person name="Sun Q."/>
        </authorList>
    </citation>
    <scope>NUCLEOTIDE SEQUENCE</scope>
    <source>
        <strain evidence="2">NSJ-40</strain>
    </source>
</reference>
<protein>
    <submittedName>
        <fullName evidence="2">DUF2953 domain-containing protein</fullName>
    </submittedName>
</protein>
<sequence length="231" mass="25636">MTALFIILGILALFVLLLLCPITAKLSYEEEFSAAISYLFFRIRIPAPEKPEKPKKSSKKNQKTKQPSEKKKETASKETLKKYQELLKKRGLSGLLSLLSEVTDALKKAGRKFRHLRVRLFSFQIAVVGGDAADTAILYGKTCAVVYPAVAAILHVCRYRTYHVEVQPDFTGEKTRIDAQIVLQISALYVVSAALGLALDALKIFLKLKQEDAKPASHKTKDSSQEGGVLK</sequence>
<evidence type="ECO:0000313" key="3">
    <source>
        <dbReference type="Proteomes" id="UP000651482"/>
    </source>
</evidence>
<feature type="region of interest" description="Disordered" evidence="1">
    <location>
        <begin position="50"/>
        <end position="77"/>
    </location>
</feature>
<gene>
    <name evidence="2" type="ORF">IAG03_03040</name>
</gene>
<evidence type="ECO:0000256" key="1">
    <source>
        <dbReference type="SAM" id="MobiDB-lite"/>
    </source>
</evidence>
<dbReference type="Proteomes" id="UP000651482">
    <property type="component" value="Unassembled WGS sequence"/>
</dbReference>
<dbReference type="EMBL" id="JACRSN010000003">
    <property type="protein sequence ID" value="MBC8532992.1"/>
    <property type="molecule type" value="Genomic_DNA"/>
</dbReference>
<evidence type="ECO:0000313" key="2">
    <source>
        <dbReference type="EMBL" id="MBC8532992.1"/>
    </source>
</evidence>
<dbReference type="AlphaFoldDB" id="A0A926D7Y7"/>
<comment type="caution">
    <text evidence="2">The sequence shown here is derived from an EMBL/GenBank/DDBJ whole genome shotgun (WGS) entry which is preliminary data.</text>
</comment>
<dbReference type="RefSeq" id="WP_249318270.1">
    <property type="nucleotide sequence ID" value="NZ_JACRSN010000003.1"/>
</dbReference>
<feature type="compositionally biased region" description="Basic and acidic residues" evidence="1">
    <location>
        <begin position="66"/>
        <end position="77"/>
    </location>
</feature>
<proteinExistence type="predicted"/>
<dbReference type="InterPro" id="IPR021338">
    <property type="entry name" value="DUF2953"/>
</dbReference>
<name>A0A926D7Y7_9FIRM</name>